<protein>
    <submittedName>
        <fullName evidence="1">Flavodoxin family protein</fullName>
    </submittedName>
</protein>
<evidence type="ECO:0000313" key="1">
    <source>
        <dbReference type="EMBL" id="MFC3210111.1"/>
    </source>
</evidence>
<evidence type="ECO:0000313" key="2">
    <source>
        <dbReference type="Proteomes" id="UP001595625"/>
    </source>
</evidence>
<reference evidence="2" key="1">
    <citation type="journal article" date="2019" name="Int. J. Syst. Evol. Microbiol.">
        <title>The Global Catalogue of Microorganisms (GCM) 10K type strain sequencing project: providing services to taxonomists for standard genome sequencing and annotation.</title>
        <authorList>
            <consortium name="The Broad Institute Genomics Platform"/>
            <consortium name="The Broad Institute Genome Sequencing Center for Infectious Disease"/>
            <person name="Wu L."/>
            <person name="Ma J."/>
        </authorList>
    </citation>
    <scope>NUCLEOTIDE SEQUENCE [LARGE SCALE GENOMIC DNA]</scope>
    <source>
        <strain evidence="2">CCM 320</strain>
    </source>
</reference>
<accession>A0ABV7KL23</accession>
<name>A0ABV7KL23_PLAOK</name>
<dbReference type="Gene3D" id="3.40.50.360">
    <property type="match status" value="1"/>
</dbReference>
<sequence length="159" mass="18014">MKIGIIVHSQSGHTLLVGEKLREKLQNGGHEVTLERFQNTEPPEGPQKPEHIRLDHIPNAAGYDALIFGAWVQAFNLCPGFHLYLKQIPDFDTNNVSCFVTEQFPYKWMGGSRALSKMKQFLEEKGAKISASGVINWGNKKRDQQIDKLVARFSSQYQT</sequence>
<dbReference type="SUPFAM" id="SSF52218">
    <property type="entry name" value="Flavoproteins"/>
    <property type="match status" value="1"/>
</dbReference>
<organism evidence="1 2">
    <name type="scientific">Planomicrobium okeanokoites</name>
    <name type="common">Planococcus okeanokoites</name>
    <name type="synonym">Flavobacterium okeanokoites</name>
    <dbReference type="NCBI Taxonomy" id="244"/>
    <lineage>
        <taxon>Bacteria</taxon>
        <taxon>Bacillati</taxon>
        <taxon>Bacillota</taxon>
        <taxon>Bacilli</taxon>
        <taxon>Bacillales</taxon>
        <taxon>Caryophanaceae</taxon>
        <taxon>Planomicrobium</taxon>
    </lineage>
</organism>
<dbReference type="EMBL" id="JBHRUJ010000004">
    <property type="protein sequence ID" value="MFC3210111.1"/>
    <property type="molecule type" value="Genomic_DNA"/>
</dbReference>
<dbReference type="Proteomes" id="UP001595625">
    <property type="component" value="Unassembled WGS sequence"/>
</dbReference>
<comment type="caution">
    <text evidence="1">The sequence shown here is derived from an EMBL/GenBank/DDBJ whole genome shotgun (WGS) entry which is preliminary data.</text>
</comment>
<dbReference type="RefSeq" id="WP_117313268.1">
    <property type="nucleotide sequence ID" value="NZ_JBFEXX010000030.1"/>
</dbReference>
<dbReference type="InterPro" id="IPR029039">
    <property type="entry name" value="Flavoprotein-like_sf"/>
</dbReference>
<keyword evidence="2" id="KW-1185">Reference proteome</keyword>
<gene>
    <name evidence="1" type="ORF">ACFOEJ_03360</name>
</gene>
<proteinExistence type="predicted"/>